<dbReference type="GO" id="GO:0016491">
    <property type="term" value="F:oxidoreductase activity"/>
    <property type="evidence" value="ECO:0007669"/>
    <property type="project" value="InterPro"/>
</dbReference>
<keyword evidence="2" id="KW-0413">Isomerase</keyword>
<evidence type="ECO:0000313" key="2">
    <source>
        <dbReference type="EMBL" id="SHE93927.1"/>
    </source>
</evidence>
<dbReference type="OrthoDB" id="9815205at2"/>
<dbReference type="PANTHER" id="PTHR42852">
    <property type="entry name" value="THIOL:DISULFIDE INTERCHANGE PROTEIN DSBE"/>
    <property type="match status" value="1"/>
</dbReference>
<dbReference type="SUPFAM" id="SSF52833">
    <property type="entry name" value="Thioredoxin-like"/>
    <property type="match status" value="1"/>
</dbReference>
<dbReference type="EMBL" id="FQVQ01000002">
    <property type="protein sequence ID" value="SHE93927.1"/>
    <property type="molecule type" value="Genomic_DNA"/>
</dbReference>
<dbReference type="RefSeq" id="WP_073361368.1">
    <property type="nucleotide sequence ID" value="NZ_FQVQ01000002.1"/>
</dbReference>
<dbReference type="Proteomes" id="UP000184147">
    <property type="component" value="Unassembled WGS sequence"/>
</dbReference>
<evidence type="ECO:0000259" key="1">
    <source>
        <dbReference type="PROSITE" id="PS51352"/>
    </source>
</evidence>
<dbReference type="GO" id="GO:0016853">
    <property type="term" value="F:isomerase activity"/>
    <property type="evidence" value="ECO:0007669"/>
    <property type="project" value="UniProtKB-KW"/>
</dbReference>
<evidence type="ECO:0000313" key="3">
    <source>
        <dbReference type="Proteomes" id="UP000184147"/>
    </source>
</evidence>
<protein>
    <submittedName>
        <fullName evidence="2">Thiol-disulfide isomerase or thioredoxin</fullName>
    </submittedName>
</protein>
<dbReference type="InterPro" id="IPR000866">
    <property type="entry name" value="AhpC/TSA"/>
</dbReference>
<organism evidence="2 3">
    <name type="scientific">Flavobacterium fontis</name>
    <dbReference type="NCBI Taxonomy" id="1124188"/>
    <lineage>
        <taxon>Bacteria</taxon>
        <taxon>Pseudomonadati</taxon>
        <taxon>Bacteroidota</taxon>
        <taxon>Flavobacteriia</taxon>
        <taxon>Flavobacteriales</taxon>
        <taxon>Flavobacteriaceae</taxon>
        <taxon>Flavobacterium</taxon>
    </lineage>
</organism>
<dbReference type="InterPro" id="IPR013766">
    <property type="entry name" value="Thioredoxin_domain"/>
</dbReference>
<keyword evidence="3" id="KW-1185">Reference proteome</keyword>
<gene>
    <name evidence="2" type="ORF">SAMN05444377_10284</name>
</gene>
<dbReference type="PROSITE" id="PS51352">
    <property type="entry name" value="THIOREDOXIN_2"/>
    <property type="match status" value="1"/>
</dbReference>
<accession>A0A1M4XJV0</accession>
<proteinExistence type="predicted"/>
<dbReference type="InterPro" id="IPR050553">
    <property type="entry name" value="Thioredoxin_ResA/DsbE_sf"/>
</dbReference>
<dbReference type="PANTHER" id="PTHR42852:SF13">
    <property type="entry name" value="PROTEIN DIPZ"/>
    <property type="match status" value="1"/>
</dbReference>
<name>A0A1M4XJV0_9FLAO</name>
<dbReference type="Pfam" id="PF00578">
    <property type="entry name" value="AhpC-TSA"/>
    <property type="match status" value="1"/>
</dbReference>
<dbReference type="InterPro" id="IPR036249">
    <property type="entry name" value="Thioredoxin-like_sf"/>
</dbReference>
<dbReference type="GO" id="GO:0016209">
    <property type="term" value="F:antioxidant activity"/>
    <property type="evidence" value="ECO:0007669"/>
    <property type="project" value="InterPro"/>
</dbReference>
<dbReference type="AlphaFoldDB" id="A0A1M4XJV0"/>
<feature type="domain" description="Thioredoxin" evidence="1">
    <location>
        <begin position="119"/>
        <end position="257"/>
    </location>
</feature>
<dbReference type="Gene3D" id="3.40.30.10">
    <property type="entry name" value="Glutaredoxin"/>
    <property type="match status" value="1"/>
</dbReference>
<dbReference type="STRING" id="1124188.SAMN05444377_10284"/>
<dbReference type="CDD" id="cd02966">
    <property type="entry name" value="TlpA_like_family"/>
    <property type="match status" value="1"/>
</dbReference>
<sequence>MKKIICLFTFLVVEIIFAQEKTFIPEGQIALDRTTYFEFVQKKRPKTQLFLPDGKEMPLKKLDSLNKTIHDQPFTTLFYADTIQNKASLVLKYLSKEDVKLRNEQFRKQQKDFEKNRRKLIGSTLTELSLTDMEGKTYTLEDLKGKAIFLNFWFTQCKPCIEEMPDLNKLKEKYKDQNIVFFAVTYNEKKLITEFLKRTELELTIIPNDRKTIDQFHINFYPTNILIDPNGKILFINELLGGNGLKEIKKLLQKMFPE</sequence>
<reference evidence="2 3" key="1">
    <citation type="submission" date="2016-11" db="EMBL/GenBank/DDBJ databases">
        <authorList>
            <person name="Jaros S."/>
            <person name="Januszkiewicz K."/>
            <person name="Wedrychowicz H."/>
        </authorList>
    </citation>
    <scope>NUCLEOTIDE SEQUENCE [LARGE SCALE GENOMIC DNA]</scope>
    <source>
        <strain evidence="2 3">DSM 25660</strain>
    </source>
</reference>